<protein>
    <submittedName>
        <fullName evidence="3">Uncharacterized protein</fullName>
    </submittedName>
</protein>
<dbReference type="EMBL" id="CAMAPF010000033">
    <property type="protein sequence ID" value="CAH9078839.1"/>
    <property type="molecule type" value="Genomic_DNA"/>
</dbReference>
<evidence type="ECO:0000313" key="4">
    <source>
        <dbReference type="Proteomes" id="UP001152523"/>
    </source>
</evidence>
<name>A0AAV0CIZ1_9ASTE</name>
<sequence>MLNSVPVLSAGKLKRTGKSSTEPDKSDASTEPTGLARAGGNALCTQHDSSVHNTLHSTKSPHLLIFHPINPSPPSFLSFPFLLSFPAPNFLLPLPLFLFSPSLRPTSPAFFFSLVIDLHCFPLYFSLLSFYFLSLSPFLHLFSSLFLFSSFQKLSLFLQI</sequence>
<reference evidence="3" key="1">
    <citation type="submission" date="2022-07" db="EMBL/GenBank/DDBJ databases">
        <authorList>
            <person name="Macas J."/>
            <person name="Novak P."/>
            <person name="Neumann P."/>
        </authorList>
    </citation>
    <scope>NUCLEOTIDE SEQUENCE</scope>
</reference>
<gene>
    <name evidence="3" type="ORF">CEPIT_LOCUS6614</name>
</gene>
<feature type="transmembrane region" description="Helical" evidence="2">
    <location>
        <begin position="76"/>
        <end position="98"/>
    </location>
</feature>
<keyword evidence="2" id="KW-1133">Transmembrane helix</keyword>
<proteinExistence type="predicted"/>
<keyword evidence="2" id="KW-0812">Transmembrane</keyword>
<dbReference type="AlphaFoldDB" id="A0AAV0CIZ1"/>
<keyword evidence="2" id="KW-0472">Membrane</keyword>
<evidence type="ECO:0000256" key="1">
    <source>
        <dbReference type="SAM" id="MobiDB-lite"/>
    </source>
</evidence>
<evidence type="ECO:0000313" key="3">
    <source>
        <dbReference type="EMBL" id="CAH9078839.1"/>
    </source>
</evidence>
<feature type="transmembrane region" description="Helical" evidence="2">
    <location>
        <begin position="110"/>
        <end position="132"/>
    </location>
</feature>
<comment type="caution">
    <text evidence="3">The sequence shown here is derived from an EMBL/GenBank/DDBJ whole genome shotgun (WGS) entry which is preliminary data.</text>
</comment>
<organism evidence="3 4">
    <name type="scientific">Cuscuta epithymum</name>
    <dbReference type="NCBI Taxonomy" id="186058"/>
    <lineage>
        <taxon>Eukaryota</taxon>
        <taxon>Viridiplantae</taxon>
        <taxon>Streptophyta</taxon>
        <taxon>Embryophyta</taxon>
        <taxon>Tracheophyta</taxon>
        <taxon>Spermatophyta</taxon>
        <taxon>Magnoliopsida</taxon>
        <taxon>eudicotyledons</taxon>
        <taxon>Gunneridae</taxon>
        <taxon>Pentapetalae</taxon>
        <taxon>asterids</taxon>
        <taxon>lamiids</taxon>
        <taxon>Solanales</taxon>
        <taxon>Convolvulaceae</taxon>
        <taxon>Cuscuteae</taxon>
        <taxon>Cuscuta</taxon>
        <taxon>Cuscuta subgen. Cuscuta</taxon>
    </lineage>
</organism>
<dbReference type="Proteomes" id="UP001152523">
    <property type="component" value="Unassembled WGS sequence"/>
</dbReference>
<feature type="region of interest" description="Disordered" evidence="1">
    <location>
        <begin position="12"/>
        <end position="35"/>
    </location>
</feature>
<evidence type="ECO:0000256" key="2">
    <source>
        <dbReference type="SAM" id="Phobius"/>
    </source>
</evidence>
<accession>A0AAV0CIZ1</accession>
<keyword evidence="4" id="KW-1185">Reference proteome</keyword>